<name>A0A1B8YE02_9GAMM</name>
<protein>
    <submittedName>
        <fullName evidence="4">Putative glycosyltransferase EpsJ</fullName>
        <ecNumber evidence="4">2.4.-.-</ecNumber>
    </submittedName>
</protein>
<evidence type="ECO:0000313" key="4">
    <source>
        <dbReference type="EMBL" id="OCA53381.1"/>
    </source>
</evidence>
<organism evidence="4 5">
    <name type="scientific">Photorhabdus namnaonensis</name>
    <dbReference type="NCBI Taxonomy" id="1851568"/>
    <lineage>
        <taxon>Bacteria</taxon>
        <taxon>Pseudomonadati</taxon>
        <taxon>Pseudomonadota</taxon>
        <taxon>Gammaproteobacteria</taxon>
        <taxon>Enterobacterales</taxon>
        <taxon>Morganellaceae</taxon>
        <taxon>Photorhabdus</taxon>
    </lineage>
</organism>
<dbReference type="InterPro" id="IPR029044">
    <property type="entry name" value="Nucleotide-diphossugar_trans"/>
</dbReference>
<dbReference type="PANTHER" id="PTHR22916:SF51">
    <property type="entry name" value="GLYCOSYLTRANSFERASE EPSH-RELATED"/>
    <property type="match status" value="1"/>
</dbReference>
<dbReference type="Gene3D" id="3.90.550.10">
    <property type="entry name" value="Spore Coat Polysaccharide Biosynthesis Protein SpsA, Chain A"/>
    <property type="match status" value="1"/>
</dbReference>
<dbReference type="EC" id="2.4.-.-" evidence="4"/>
<proteinExistence type="predicted"/>
<keyword evidence="1 4" id="KW-0328">Glycosyltransferase</keyword>
<dbReference type="EMBL" id="LOIC01000082">
    <property type="protein sequence ID" value="OCA53381.1"/>
    <property type="molecule type" value="Genomic_DNA"/>
</dbReference>
<dbReference type="PATRIC" id="fig|29488.15.peg.3783"/>
<evidence type="ECO:0000259" key="3">
    <source>
        <dbReference type="Pfam" id="PF00535"/>
    </source>
</evidence>
<dbReference type="GO" id="GO:0016758">
    <property type="term" value="F:hexosyltransferase activity"/>
    <property type="evidence" value="ECO:0007669"/>
    <property type="project" value="UniProtKB-ARBA"/>
</dbReference>
<evidence type="ECO:0000313" key="5">
    <source>
        <dbReference type="Proteomes" id="UP000092665"/>
    </source>
</evidence>
<dbReference type="CDD" id="cd00761">
    <property type="entry name" value="Glyco_tranf_GTA_type"/>
    <property type="match status" value="1"/>
</dbReference>
<dbReference type="PANTHER" id="PTHR22916">
    <property type="entry name" value="GLYCOSYLTRANSFERASE"/>
    <property type="match status" value="1"/>
</dbReference>
<dbReference type="Pfam" id="PF00535">
    <property type="entry name" value="Glycos_transf_2"/>
    <property type="match status" value="1"/>
</dbReference>
<evidence type="ECO:0000256" key="2">
    <source>
        <dbReference type="ARBA" id="ARBA00022679"/>
    </source>
</evidence>
<dbReference type="Proteomes" id="UP000092665">
    <property type="component" value="Unassembled WGS sequence"/>
</dbReference>
<feature type="domain" description="Glycosyltransferase 2-like" evidence="3">
    <location>
        <begin position="8"/>
        <end position="153"/>
    </location>
</feature>
<keyword evidence="5" id="KW-1185">Reference proteome</keyword>
<comment type="caution">
    <text evidence="4">The sequence shown here is derived from an EMBL/GenBank/DDBJ whole genome shotgun (WGS) entry which is preliminary data.</text>
</comment>
<evidence type="ECO:0000256" key="1">
    <source>
        <dbReference type="ARBA" id="ARBA00022676"/>
    </source>
</evidence>
<accession>A0A1B8YE02</accession>
<gene>
    <name evidence="4" type="primary">epsJ_4</name>
    <name evidence="4" type="ORF">Phpb_03437</name>
</gene>
<dbReference type="AlphaFoldDB" id="A0A1B8YE02"/>
<keyword evidence="2 4" id="KW-0808">Transferase</keyword>
<dbReference type="RefSeq" id="WP_065391399.1">
    <property type="nucleotide sequence ID" value="NZ_CAWMQN010000082.1"/>
</dbReference>
<reference evidence="5" key="1">
    <citation type="submission" date="2015-11" db="EMBL/GenBank/DDBJ databases">
        <authorList>
            <person name="Tobias N.J."/>
            <person name="Mishra B."/>
            <person name="Gupta D.K."/>
            <person name="Thines M."/>
            <person name="Stinear T.P."/>
            <person name="Bode H.B."/>
        </authorList>
    </citation>
    <scope>NUCLEOTIDE SEQUENCE [LARGE SCALE GENOMIC DNA]</scope>
    <source>
        <strain evidence="5">PB45.5</strain>
    </source>
</reference>
<sequence>MNSNILVSIIIPAFNVEGVIEDAINSVLNQTYRNIEIIIVNDGSTDGTIDILDQLSQQHPNIMVFSQENRGISAARNVGLSQAKGDYVTFLDSDDTFESSFIESVLRKNSETKSDITFCLFKEVYPGEKEIYSKDYCDLNKLAFNLLNFNYFGICCMLIKRNFLLENKILFDENLIVGEDILFILLCICKAKFSYTPEYLYNYFYRNDSIMNKKWGVKNYMDEIQAWDKINQDMDIKYHKEDRVALMKKIKSKALSLKIQIMWKMLASKRFDELSSFLSDFSYQKQDAEFIRKRNKLLFRLQIINSKNKIIWLLANLFLTKEKDRI</sequence>
<dbReference type="SUPFAM" id="SSF53448">
    <property type="entry name" value="Nucleotide-diphospho-sugar transferases"/>
    <property type="match status" value="1"/>
</dbReference>
<dbReference type="InterPro" id="IPR001173">
    <property type="entry name" value="Glyco_trans_2-like"/>
</dbReference>